<dbReference type="EMBL" id="JBJUIK010000017">
    <property type="protein sequence ID" value="KAL3497436.1"/>
    <property type="molecule type" value="Genomic_DNA"/>
</dbReference>
<evidence type="ECO:0000313" key="2">
    <source>
        <dbReference type="EMBL" id="KAL3497436.1"/>
    </source>
</evidence>
<feature type="compositionally biased region" description="Basic residues" evidence="1">
    <location>
        <begin position="7"/>
        <end position="17"/>
    </location>
</feature>
<reference evidence="2 3" key="1">
    <citation type="submission" date="2024-11" db="EMBL/GenBank/DDBJ databases">
        <title>A near-complete genome assembly of Cinchona calisaya.</title>
        <authorList>
            <person name="Lian D.C."/>
            <person name="Zhao X.W."/>
            <person name="Wei L."/>
        </authorList>
    </citation>
    <scope>NUCLEOTIDE SEQUENCE [LARGE SCALE GENOMIC DNA]</scope>
    <source>
        <tissue evidence="2">Nenye</tissue>
    </source>
</reference>
<accession>A0ABD2XRJ4</accession>
<name>A0ABD2XRJ4_9GENT</name>
<keyword evidence="3" id="KW-1185">Reference proteome</keyword>
<evidence type="ECO:0000313" key="3">
    <source>
        <dbReference type="Proteomes" id="UP001630127"/>
    </source>
</evidence>
<sequence>MQLKKVLGNHRKGHKGPGHKEKELGDLGQWSLIRGIGGKVKGGERKFHGIPSSHIFVVAFLVFLPSSCAERVCSFCLRCPLPSHAVAFYELSNSHTIVIPVRA</sequence>
<protein>
    <submittedName>
        <fullName evidence="2">Uncharacterized protein</fullName>
    </submittedName>
</protein>
<dbReference type="Proteomes" id="UP001630127">
    <property type="component" value="Unassembled WGS sequence"/>
</dbReference>
<organism evidence="2 3">
    <name type="scientific">Cinchona calisaya</name>
    <dbReference type="NCBI Taxonomy" id="153742"/>
    <lineage>
        <taxon>Eukaryota</taxon>
        <taxon>Viridiplantae</taxon>
        <taxon>Streptophyta</taxon>
        <taxon>Embryophyta</taxon>
        <taxon>Tracheophyta</taxon>
        <taxon>Spermatophyta</taxon>
        <taxon>Magnoliopsida</taxon>
        <taxon>eudicotyledons</taxon>
        <taxon>Gunneridae</taxon>
        <taxon>Pentapetalae</taxon>
        <taxon>asterids</taxon>
        <taxon>lamiids</taxon>
        <taxon>Gentianales</taxon>
        <taxon>Rubiaceae</taxon>
        <taxon>Cinchonoideae</taxon>
        <taxon>Cinchoneae</taxon>
        <taxon>Cinchona</taxon>
    </lineage>
</organism>
<proteinExistence type="predicted"/>
<feature type="region of interest" description="Disordered" evidence="1">
    <location>
        <begin position="1"/>
        <end position="25"/>
    </location>
</feature>
<dbReference type="AlphaFoldDB" id="A0ABD2XRJ4"/>
<evidence type="ECO:0000256" key="1">
    <source>
        <dbReference type="SAM" id="MobiDB-lite"/>
    </source>
</evidence>
<gene>
    <name evidence="2" type="ORF">ACH5RR_040168</name>
</gene>
<comment type="caution">
    <text evidence="2">The sequence shown here is derived from an EMBL/GenBank/DDBJ whole genome shotgun (WGS) entry which is preliminary data.</text>
</comment>